<reference evidence="7" key="1">
    <citation type="submission" date="2011-02" db="EMBL/GenBank/DDBJ databases">
        <title>The Genome Sequence of Capsaspora owczarzaki ATCC 30864.</title>
        <authorList>
            <person name="Russ C."/>
            <person name="Cuomo C."/>
            <person name="Burger G."/>
            <person name="Gray M.W."/>
            <person name="Holland P.W.H."/>
            <person name="King N."/>
            <person name="Lang F.B.F."/>
            <person name="Roger A.J."/>
            <person name="Ruiz-Trillo I."/>
            <person name="Young S.K."/>
            <person name="Zeng Q."/>
            <person name="Gargeya S."/>
            <person name="Alvarado L."/>
            <person name="Berlin A."/>
            <person name="Chapman S.B."/>
            <person name="Chen Z."/>
            <person name="Freedman E."/>
            <person name="Gellesch M."/>
            <person name="Goldberg J."/>
            <person name="Griggs A."/>
            <person name="Gujja S."/>
            <person name="Heilman E."/>
            <person name="Heiman D."/>
            <person name="Howarth C."/>
            <person name="Mehta T."/>
            <person name="Neiman D."/>
            <person name="Pearson M."/>
            <person name="Roberts A."/>
            <person name="Saif S."/>
            <person name="Shea T."/>
            <person name="Shenoy N."/>
            <person name="Sisk P."/>
            <person name="Stolte C."/>
            <person name="Sykes S."/>
            <person name="White J."/>
            <person name="Yandava C."/>
            <person name="Haas B."/>
            <person name="Nusbaum C."/>
            <person name="Birren B."/>
        </authorList>
    </citation>
    <scope>NUCLEOTIDE SEQUENCE</scope>
    <source>
        <strain evidence="7">ATCC 30864</strain>
    </source>
</reference>
<feature type="compositionally biased region" description="Low complexity" evidence="4">
    <location>
        <begin position="255"/>
        <end position="271"/>
    </location>
</feature>
<feature type="compositionally biased region" description="Low complexity" evidence="4">
    <location>
        <begin position="437"/>
        <end position="450"/>
    </location>
</feature>
<dbReference type="InterPro" id="IPR030379">
    <property type="entry name" value="G_SEPTIN_dom"/>
</dbReference>
<dbReference type="PROSITE" id="PS51719">
    <property type="entry name" value="G_SEPTIN"/>
    <property type="match status" value="1"/>
</dbReference>
<dbReference type="Gene3D" id="3.40.50.300">
    <property type="entry name" value="P-loop containing nucleotide triphosphate hydrolases"/>
    <property type="match status" value="1"/>
</dbReference>
<feature type="compositionally biased region" description="Low complexity" evidence="4">
    <location>
        <begin position="886"/>
        <end position="904"/>
    </location>
</feature>
<dbReference type="InterPro" id="IPR016491">
    <property type="entry name" value="Septin"/>
</dbReference>
<feature type="compositionally biased region" description="Gly residues" evidence="4">
    <location>
        <begin position="210"/>
        <end position="220"/>
    </location>
</feature>
<comment type="similarity">
    <text evidence="3">Belongs to the TRAFAC class TrmE-Era-EngA-EngB-Septin-like GTPase superfamily. Septin GTPase family.</text>
</comment>
<feature type="compositionally biased region" description="Polar residues" evidence="4">
    <location>
        <begin position="1"/>
        <end position="20"/>
    </location>
</feature>
<feature type="compositionally biased region" description="Polar residues" evidence="4">
    <location>
        <begin position="1087"/>
        <end position="1099"/>
    </location>
</feature>
<keyword evidence="2 3" id="KW-0342">GTP-binding</keyword>
<feature type="compositionally biased region" description="Low complexity" evidence="4">
    <location>
        <begin position="21"/>
        <end position="35"/>
    </location>
</feature>
<evidence type="ECO:0000256" key="4">
    <source>
        <dbReference type="SAM" id="MobiDB-lite"/>
    </source>
</evidence>
<feature type="compositionally biased region" description="Acidic residues" evidence="4">
    <location>
        <begin position="227"/>
        <end position="243"/>
    </location>
</feature>
<feature type="domain" description="Septin-type G" evidence="5">
    <location>
        <begin position="528"/>
        <end position="809"/>
    </location>
</feature>
<feature type="compositionally biased region" description="Basic and acidic residues" evidence="4">
    <location>
        <begin position="1113"/>
        <end position="1135"/>
    </location>
</feature>
<feature type="compositionally biased region" description="Polar residues" evidence="4">
    <location>
        <begin position="158"/>
        <end position="176"/>
    </location>
</feature>
<evidence type="ECO:0000256" key="2">
    <source>
        <dbReference type="ARBA" id="ARBA00023134"/>
    </source>
</evidence>
<feature type="region of interest" description="Disordered" evidence="4">
    <location>
        <begin position="1060"/>
        <end position="1135"/>
    </location>
</feature>
<dbReference type="InParanoid" id="A0A0D2WLP3"/>
<feature type="compositionally biased region" description="Low complexity" evidence="4">
    <location>
        <begin position="1062"/>
        <end position="1086"/>
    </location>
</feature>
<evidence type="ECO:0000313" key="6">
    <source>
        <dbReference type="EMBL" id="KJE90863.1"/>
    </source>
</evidence>
<feature type="compositionally biased region" description="Basic and acidic residues" evidence="4">
    <location>
        <begin position="67"/>
        <end position="84"/>
    </location>
</feature>
<feature type="compositionally biased region" description="Polar residues" evidence="4">
    <location>
        <begin position="998"/>
        <end position="1016"/>
    </location>
</feature>
<dbReference type="EMBL" id="KE346362">
    <property type="protein sequence ID" value="KJE90863.1"/>
    <property type="molecule type" value="Genomic_DNA"/>
</dbReference>
<dbReference type="PANTHER" id="PTHR18884">
    <property type="entry name" value="SEPTIN"/>
    <property type="match status" value="1"/>
</dbReference>
<dbReference type="Pfam" id="PF00735">
    <property type="entry name" value="Septin"/>
    <property type="match status" value="1"/>
</dbReference>
<dbReference type="RefSeq" id="XP_011270180.1">
    <property type="nucleotide sequence ID" value="XM_011271878.1"/>
</dbReference>
<feature type="region of interest" description="Disordered" evidence="4">
    <location>
        <begin position="989"/>
        <end position="1019"/>
    </location>
</feature>
<feature type="region of interest" description="Disordered" evidence="4">
    <location>
        <begin position="421"/>
        <end position="452"/>
    </location>
</feature>
<dbReference type="GO" id="GO:0005525">
    <property type="term" value="F:GTP binding"/>
    <property type="evidence" value="ECO:0007669"/>
    <property type="project" value="UniProtKB-KW"/>
</dbReference>
<dbReference type="AlphaFoldDB" id="A0A0D2WLP3"/>
<sequence length="1135" mass="119277">MADAATTMSNNQHDSNSLLSTAARQAAEATAATDAVQREELERKLAKLTEMNLHSPASGSRTSLNQLHREHDSDHEREHHHGSSDRLNNPQQQQQQQEGGEQQAANSHNDSSLVSSTTVAAANHTTATTTATEPSSSSSSSSAQGAAGAVAGGDAAHQSDSNGDAAANSNRSSSTGAAARDKSKRASRAKRESRIPSDGAGGASQADGALAGGSGGGDGGQSAANNADDDDEDYSGSDVDEAIELQNRVTSKRTSGSAASNSGSTSGSLRASHALDGSEVNLSAIAQAIAQNPRMALHESSVDDDDDVTTSNYTGAETQHGGGMHVTSFDDDMDVPPIAPGSKPLRRASSATMAAAAAMVAGATGMPKTTNIDDTFDDEVDDDDAGDDEDADGEMDDAAPFVMLGKELRASALALNADPDSLESLGAEGSQSGESNDTSGAAGAAGAASTETDDEAELALVAAIRERQAKHLGTYPSIPFSAEDAQAIKQKQAAELQASAEQAAILSASPTHGIAGLSQGLLQKMSKIGHSLNLIVVGESGLGKSTFVRSFFRTAASAQAQDPIVQSSLASRRTVEISTTTHVLEENNVKLNLTITDTPGYGDLVNNDEESWRPITQFIDHQHNEFMNSEFARLFGDGRRVLPRDSRIHACLFFIAPTGHGLKSTDLIVLRKLQMRVNIIPVIARADSMAPAERAQFREKLRTEFVKYGIHVYKFPGGEHSAYDADERVLQEHAIPSPLSVLSSDKEITVGDKKVLGRQYSWGAVTVVNEAQSDFMLLQRLLLGVHAERLRDITHEIHYEAYRRTHRNQLASIFELRIKNRLREKLIFKDSDSARHEAEVPPVPHGTIGRNFFETGTLGVAGTHSGRESRSVPHVSSIFAAMSPPSGAQTASSSEASSGPASNSTTPTSARHSAVPAQAQLVSAPSPSTASATVSSAAILSPTAALASHQGAMAPVMSVSSPMYNGLLAPAANLANSLATLSASTGNLVEPHKIERSPSVSSDEGQLVNPMSSSPRRMSDANIDQVELAKVQLAEKYSTMGKMGSGQRYNPLAERRRLMMEQQQQQAGGAAAGSAPGSGASTPTSANSLSRSGSTASTISDRRQSVYSNADEDALKKEQKKAKDKEKEKDKKKSK</sequence>
<name>A0A0D2WLP3_CAPO3</name>
<keyword evidence="7" id="KW-1185">Reference proteome</keyword>
<feature type="compositionally biased region" description="Low complexity" evidence="4">
    <location>
        <begin position="91"/>
        <end position="103"/>
    </location>
</feature>
<dbReference type="STRING" id="595528.A0A0D2WLP3"/>
<feature type="region of interest" description="Disordered" evidence="4">
    <location>
        <begin position="296"/>
        <end position="328"/>
    </location>
</feature>
<accession>A0A0D2WLP3</accession>
<dbReference type="InterPro" id="IPR027417">
    <property type="entry name" value="P-loop_NTPase"/>
</dbReference>
<dbReference type="SUPFAM" id="SSF52540">
    <property type="entry name" value="P-loop containing nucleoside triphosphate hydrolases"/>
    <property type="match status" value="1"/>
</dbReference>
<feature type="compositionally biased region" description="Acidic residues" evidence="4">
    <location>
        <begin position="374"/>
        <end position="395"/>
    </location>
</feature>
<organism evidence="6 7">
    <name type="scientific">Capsaspora owczarzaki (strain ATCC 30864)</name>
    <dbReference type="NCBI Taxonomy" id="595528"/>
    <lineage>
        <taxon>Eukaryota</taxon>
        <taxon>Filasterea</taxon>
        <taxon>Capsaspora</taxon>
    </lineage>
</organism>
<evidence type="ECO:0000313" key="7">
    <source>
        <dbReference type="Proteomes" id="UP000008743"/>
    </source>
</evidence>
<feature type="compositionally biased region" description="Polar residues" evidence="4">
    <location>
        <begin position="55"/>
        <end position="66"/>
    </location>
</feature>
<evidence type="ECO:0000256" key="3">
    <source>
        <dbReference type="RuleBase" id="RU004560"/>
    </source>
</evidence>
<keyword evidence="1 3" id="KW-0547">Nucleotide-binding</keyword>
<dbReference type="OrthoDB" id="416553at2759"/>
<feature type="region of interest" description="Disordered" evidence="4">
    <location>
        <begin position="1"/>
        <end position="271"/>
    </location>
</feature>
<feature type="region of interest" description="Disordered" evidence="4">
    <location>
        <begin position="880"/>
        <end position="928"/>
    </location>
</feature>
<gene>
    <name evidence="6" type="ORF">CAOG_008580</name>
</gene>
<dbReference type="CDD" id="cd01850">
    <property type="entry name" value="CDC_Septin"/>
    <property type="match status" value="1"/>
</dbReference>
<protein>
    <recommendedName>
        <fullName evidence="5">Septin-type G domain-containing protein</fullName>
    </recommendedName>
</protein>
<feature type="compositionally biased region" description="Low complexity" evidence="4">
    <location>
        <begin position="111"/>
        <end position="156"/>
    </location>
</feature>
<dbReference type="Proteomes" id="UP000008743">
    <property type="component" value="Unassembled WGS sequence"/>
</dbReference>
<proteinExistence type="inferred from homology"/>
<feature type="region of interest" description="Disordered" evidence="4">
    <location>
        <begin position="365"/>
        <end position="395"/>
    </location>
</feature>
<dbReference type="eggNOG" id="KOG1547">
    <property type="taxonomic scope" value="Eukaryota"/>
</dbReference>
<evidence type="ECO:0000259" key="5">
    <source>
        <dbReference type="PROSITE" id="PS51719"/>
    </source>
</evidence>
<evidence type="ECO:0000256" key="1">
    <source>
        <dbReference type="ARBA" id="ARBA00022741"/>
    </source>
</evidence>
<feature type="compositionally biased region" description="Basic and acidic residues" evidence="4">
    <location>
        <begin position="36"/>
        <end position="47"/>
    </location>
</feature>